<dbReference type="SUPFAM" id="SSF55729">
    <property type="entry name" value="Acyl-CoA N-acyltransferases (Nat)"/>
    <property type="match status" value="1"/>
</dbReference>
<gene>
    <name evidence="2" type="ORF">EPA99_04090</name>
</gene>
<keyword evidence="3" id="KW-1185">Reference proteome</keyword>
<name>A0A4Q1JYL8_9GAMM</name>
<proteinExistence type="predicted"/>
<sequence>MDAAIANAWTSVPTLRGEHVTLVPLSPAHAQGLREVVADGVLPALWYTGVPKAEAIDDFIAAALEDQAQGRALCFVALDAQGVVAGSTRFYDIDRAVPRLSIGYTWYAPRVQRTGLNTQAKRLLLGHAFDTLGCEAVVFETSWFNHASRAAIARLGARQDGVLRAHRRHADGSLRDTVVFSILSHEWPAVRTHLQHRLDKHA</sequence>
<keyword evidence="2" id="KW-0808">Transferase</keyword>
<dbReference type="EMBL" id="SAWZ01000002">
    <property type="protein sequence ID" value="RXR07112.1"/>
    <property type="molecule type" value="Genomic_DNA"/>
</dbReference>
<protein>
    <submittedName>
        <fullName evidence="2">N-acetyltransferase</fullName>
    </submittedName>
</protein>
<dbReference type="Pfam" id="PF13302">
    <property type="entry name" value="Acetyltransf_3"/>
    <property type="match status" value="1"/>
</dbReference>
<dbReference type="GO" id="GO:0016747">
    <property type="term" value="F:acyltransferase activity, transferring groups other than amino-acyl groups"/>
    <property type="evidence" value="ECO:0007669"/>
    <property type="project" value="InterPro"/>
</dbReference>
<comment type="caution">
    <text evidence="2">The sequence shown here is derived from an EMBL/GenBank/DDBJ whole genome shotgun (WGS) entry which is preliminary data.</text>
</comment>
<dbReference type="Proteomes" id="UP000289784">
    <property type="component" value="Unassembled WGS sequence"/>
</dbReference>
<evidence type="ECO:0000259" key="1">
    <source>
        <dbReference type="PROSITE" id="PS51186"/>
    </source>
</evidence>
<dbReference type="InterPro" id="IPR000182">
    <property type="entry name" value="GNAT_dom"/>
</dbReference>
<evidence type="ECO:0000313" key="2">
    <source>
        <dbReference type="EMBL" id="RXR07112.1"/>
    </source>
</evidence>
<dbReference type="RefSeq" id="WP_129469923.1">
    <property type="nucleotide sequence ID" value="NZ_SAWZ01000002.1"/>
</dbReference>
<dbReference type="PROSITE" id="PS51186">
    <property type="entry name" value="GNAT"/>
    <property type="match status" value="1"/>
</dbReference>
<reference evidence="2 3" key="1">
    <citation type="submission" date="2019-01" db="EMBL/GenBank/DDBJ databases">
        <title>Pseudoxanthomonas composti sp. nov., isolated from compost.</title>
        <authorList>
            <person name="Yang G."/>
        </authorList>
    </citation>
    <scope>NUCLEOTIDE SEQUENCE [LARGE SCALE GENOMIC DNA]</scope>
    <source>
        <strain evidence="2 3">GSS15</strain>
    </source>
</reference>
<dbReference type="AlphaFoldDB" id="A0A4Q1JYL8"/>
<dbReference type="InterPro" id="IPR016181">
    <property type="entry name" value="Acyl_CoA_acyltransferase"/>
</dbReference>
<dbReference type="OrthoDB" id="5295305at2"/>
<evidence type="ECO:0000313" key="3">
    <source>
        <dbReference type="Proteomes" id="UP000289784"/>
    </source>
</evidence>
<dbReference type="Gene3D" id="3.40.630.30">
    <property type="match status" value="1"/>
</dbReference>
<dbReference type="PANTHER" id="PTHR43610:SF1">
    <property type="entry name" value="N-ACETYLTRANSFERASE DOMAIN-CONTAINING PROTEIN"/>
    <property type="match status" value="1"/>
</dbReference>
<dbReference type="PANTHER" id="PTHR43610">
    <property type="entry name" value="BLL6696 PROTEIN"/>
    <property type="match status" value="1"/>
</dbReference>
<accession>A0A4Q1JYL8</accession>
<feature type="domain" description="N-acetyltransferase" evidence="1">
    <location>
        <begin position="20"/>
        <end position="179"/>
    </location>
</feature>
<organism evidence="2 3">
    <name type="scientific">Pseudoxanthomonas composti</name>
    <dbReference type="NCBI Taxonomy" id="2137479"/>
    <lineage>
        <taxon>Bacteria</taxon>
        <taxon>Pseudomonadati</taxon>
        <taxon>Pseudomonadota</taxon>
        <taxon>Gammaproteobacteria</taxon>
        <taxon>Lysobacterales</taxon>
        <taxon>Lysobacteraceae</taxon>
        <taxon>Pseudoxanthomonas</taxon>
    </lineage>
</organism>